<dbReference type="InterPro" id="IPR006016">
    <property type="entry name" value="UspA"/>
</dbReference>
<dbReference type="SUPFAM" id="SSF52402">
    <property type="entry name" value="Adenine nucleotide alpha hydrolases-like"/>
    <property type="match status" value="2"/>
</dbReference>
<dbReference type="Gene3D" id="3.40.50.620">
    <property type="entry name" value="HUPs"/>
    <property type="match status" value="2"/>
</dbReference>
<comment type="similarity">
    <text evidence="1">Belongs to the universal stress protein A family.</text>
</comment>
<dbReference type="RefSeq" id="WP_241275317.1">
    <property type="nucleotide sequence ID" value="NZ_JAKZGS010000010.1"/>
</dbReference>
<sequence>MKNFEKAMIGLDLSEMDEILIRKVAFISEALGFKKLYLVHVAKDLVLPEEIRSAYPDLLAPMDETITAEIKSLINNEKSLDKSIEIEIMVLEGNPMETFLRSAKVKDVDLIIMGRKDELPGSGSLSKNLAQKAPCSVLFLTEQGPVAIPKKIMVPLDFSGHSNISFEFATQLNKDLNAEIIGMHIYDVPTGYYKTGKSFEEFAKIMEDNSKKNYKDFLHKNKLNSFECLFLLRENGNDGRQILKLAKAKNIDLIIMGSRGRTNSAAALLGSIAEKIVQLNNEIPMLIFKKKGENMDFLQALMKI</sequence>
<gene>
    <name evidence="3" type="ORF">MM236_12500</name>
</gene>
<evidence type="ECO:0000259" key="2">
    <source>
        <dbReference type="Pfam" id="PF00582"/>
    </source>
</evidence>
<dbReference type="InterPro" id="IPR006015">
    <property type="entry name" value="Universal_stress_UspA"/>
</dbReference>
<feature type="domain" description="UspA" evidence="2">
    <location>
        <begin position="150"/>
        <end position="278"/>
    </location>
</feature>
<keyword evidence="4" id="KW-1185">Reference proteome</keyword>
<organism evidence="3 4">
    <name type="scientific">Belliella calami</name>
    <dbReference type="NCBI Taxonomy" id="2923436"/>
    <lineage>
        <taxon>Bacteria</taxon>
        <taxon>Pseudomonadati</taxon>
        <taxon>Bacteroidota</taxon>
        <taxon>Cytophagia</taxon>
        <taxon>Cytophagales</taxon>
        <taxon>Cyclobacteriaceae</taxon>
        <taxon>Belliella</taxon>
    </lineage>
</organism>
<reference evidence="3" key="1">
    <citation type="submission" date="2022-03" db="EMBL/GenBank/DDBJ databases">
        <title>De novo assembled genomes of Belliella spp. (Cyclobacteriaceae) strains.</title>
        <authorList>
            <person name="Szabo A."/>
            <person name="Korponai K."/>
            <person name="Felfoldi T."/>
        </authorList>
    </citation>
    <scope>NUCLEOTIDE SEQUENCE</scope>
    <source>
        <strain evidence="3">DSM 107340</strain>
    </source>
</reference>
<dbReference type="CDD" id="cd00293">
    <property type="entry name" value="USP-like"/>
    <property type="match status" value="2"/>
</dbReference>
<accession>A0ABS9UQB2</accession>
<comment type="caution">
    <text evidence="3">The sequence shown here is derived from an EMBL/GenBank/DDBJ whole genome shotgun (WGS) entry which is preliminary data.</text>
</comment>
<dbReference type="PANTHER" id="PTHR46268">
    <property type="entry name" value="STRESS RESPONSE PROTEIN NHAX"/>
    <property type="match status" value="1"/>
</dbReference>
<feature type="domain" description="UspA" evidence="2">
    <location>
        <begin position="4"/>
        <end position="138"/>
    </location>
</feature>
<proteinExistence type="inferred from homology"/>
<dbReference type="Pfam" id="PF00582">
    <property type="entry name" value="Usp"/>
    <property type="match status" value="2"/>
</dbReference>
<name>A0ABS9UQB2_9BACT</name>
<evidence type="ECO:0000313" key="4">
    <source>
        <dbReference type="Proteomes" id="UP001165488"/>
    </source>
</evidence>
<dbReference type="PANTHER" id="PTHR46268:SF6">
    <property type="entry name" value="UNIVERSAL STRESS PROTEIN UP12"/>
    <property type="match status" value="1"/>
</dbReference>
<dbReference type="InterPro" id="IPR014729">
    <property type="entry name" value="Rossmann-like_a/b/a_fold"/>
</dbReference>
<dbReference type="PRINTS" id="PR01438">
    <property type="entry name" value="UNVRSLSTRESS"/>
</dbReference>
<protein>
    <submittedName>
        <fullName evidence="3">Universal stress protein</fullName>
    </submittedName>
</protein>
<evidence type="ECO:0000313" key="3">
    <source>
        <dbReference type="EMBL" id="MCH7398816.1"/>
    </source>
</evidence>
<dbReference type="EMBL" id="JAKZGS010000010">
    <property type="protein sequence ID" value="MCH7398816.1"/>
    <property type="molecule type" value="Genomic_DNA"/>
</dbReference>
<dbReference type="Proteomes" id="UP001165488">
    <property type="component" value="Unassembled WGS sequence"/>
</dbReference>
<evidence type="ECO:0000256" key="1">
    <source>
        <dbReference type="ARBA" id="ARBA00008791"/>
    </source>
</evidence>